<gene>
    <name evidence="7" type="ORF">CK503_01260</name>
</gene>
<dbReference type="AlphaFoldDB" id="A0A2A2GFK5"/>
<feature type="domain" description="Sodium/calcium exchanger membrane region" evidence="6">
    <location>
        <begin position="6"/>
        <end position="142"/>
    </location>
</feature>
<dbReference type="GO" id="GO:0005262">
    <property type="term" value="F:calcium channel activity"/>
    <property type="evidence" value="ECO:0007669"/>
    <property type="project" value="TreeGrafter"/>
</dbReference>
<dbReference type="GO" id="GO:0006874">
    <property type="term" value="P:intracellular calcium ion homeostasis"/>
    <property type="evidence" value="ECO:0007669"/>
    <property type="project" value="TreeGrafter"/>
</dbReference>
<feature type="transmembrane region" description="Helical" evidence="5">
    <location>
        <begin position="271"/>
        <end position="288"/>
    </location>
</feature>
<feature type="transmembrane region" description="Helical" evidence="5">
    <location>
        <begin position="173"/>
        <end position="194"/>
    </location>
</feature>
<organism evidence="7 8">
    <name type="scientific">Fodinibius salipaludis</name>
    <dbReference type="NCBI Taxonomy" id="2032627"/>
    <lineage>
        <taxon>Bacteria</taxon>
        <taxon>Pseudomonadati</taxon>
        <taxon>Balneolota</taxon>
        <taxon>Balneolia</taxon>
        <taxon>Balneolales</taxon>
        <taxon>Balneolaceae</taxon>
        <taxon>Fodinibius</taxon>
    </lineage>
</organism>
<dbReference type="InterPro" id="IPR004481">
    <property type="entry name" value="K/Na/Ca-exchanger"/>
</dbReference>
<keyword evidence="3 5" id="KW-1133">Transmembrane helix</keyword>
<feature type="transmembrane region" description="Helical" evidence="5">
    <location>
        <begin position="128"/>
        <end position="145"/>
    </location>
</feature>
<evidence type="ECO:0000256" key="1">
    <source>
        <dbReference type="ARBA" id="ARBA00004141"/>
    </source>
</evidence>
<dbReference type="Pfam" id="PF01699">
    <property type="entry name" value="Na_Ca_ex"/>
    <property type="match status" value="2"/>
</dbReference>
<comment type="subcellular location">
    <subcellularLocation>
        <location evidence="1">Membrane</location>
        <topology evidence="1">Multi-pass membrane protein</topology>
    </subcellularLocation>
</comment>
<feature type="transmembrane region" description="Helical" evidence="5">
    <location>
        <begin position="31"/>
        <end position="48"/>
    </location>
</feature>
<dbReference type="PANTHER" id="PTHR10846">
    <property type="entry name" value="SODIUM/POTASSIUM/CALCIUM EXCHANGER"/>
    <property type="match status" value="1"/>
</dbReference>
<evidence type="ECO:0000256" key="4">
    <source>
        <dbReference type="ARBA" id="ARBA00023136"/>
    </source>
</evidence>
<proteinExistence type="predicted"/>
<evidence type="ECO:0000313" key="8">
    <source>
        <dbReference type="Proteomes" id="UP000218831"/>
    </source>
</evidence>
<feature type="transmembrane region" description="Helical" evidence="5">
    <location>
        <begin position="102"/>
        <end position="122"/>
    </location>
</feature>
<dbReference type="InterPro" id="IPR044880">
    <property type="entry name" value="NCX_ion-bd_dom_sf"/>
</dbReference>
<sequence>MVIFPLFVFVAGLLMIVFFSEKLVEATVGTSVGFGISTFLISVIVIGFDPENLGLGAVASYEGVTGIAVGTIIGSAMVAVALALGITALFAPMEFKEVPMQIPLVTVAAVVLFGLLSFDGQLSRFDGIILLLAYCTAVWYLIYLARRGLDVQPTGEAAEAVEEGTNLSQWQSIIMLAGSLVAIIVGSEWIVWASRELMDGFELSDTLFGITIVALLVSIEEVARELPAALKGRPEIAFGNVVGSVLAFFLCNAGVIAIIRPVPISFEVFSFYLPLSLAAVLFVAFLMIQKSIPRWGGMVLVLVYLLFFIRGYLW</sequence>
<accession>A0A2A2GFK5</accession>
<dbReference type="Proteomes" id="UP000218831">
    <property type="component" value="Unassembled WGS sequence"/>
</dbReference>
<dbReference type="GO" id="GO:0005886">
    <property type="term" value="C:plasma membrane"/>
    <property type="evidence" value="ECO:0007669"/>
    <property type="project" value="TreeGrafter"/>
</dbReference>
<reference evidence="7 8" key="1">
    <citation type="submission" date="2017-08" db="EMBL/GenBank/DDBJ databases">
        <title>Aliifodinibius alkalisoli sp. nov., isolated from saline alkaline soil.</title>
        <authorList>
            <person name="Liu D."/>
            <person name="Zhang G."/>
        </authorList>
    </citation>
    <scope>NUCLEOTIDE SEQUENCE [LARGE SCALE GENOMIC DNA]</scope>
    <source>
        <strain evidence="7 8">WN023</strain>
    </source>
</reference>
<evidence type="ECO:0000256" key="5">
    <source>
        <dbReference type="SAM" id="Phobius"/>
    </source>
</evidence>
<feature type="transmembrane region" description="Helical" evidence="5">
    <location>
        <begin position="6"/>
        <end position="24"/>
    </location>
</feature>
<feature type="transmembrane region" description="Helical" evidence="5">
    <location>
        <begin position="68"/>
        <end position="90"/>
    </location>
</feature>
<feature type="transmembrane region" description="Helical" evidence="5">
    <location>
        <begin position="295"/>
        <end position="313"/>
    </location>
</feature>
<comment type="caution">
    <text evidence="7">The sequence shown here is derived from an EMBL/GenBank/DDBJ whole genome shotgun (WGS) entry which is preliminary data.</text>
</comment>
<dbReference type="Gene3D" id="1.20.1420.30">
    <property type="entry name" value="NCX, central ion-binding region"/>
    <property type="match status" value="2"/>
</dbReference>
<name>A0A2A2GFK5_9BACT</name>
<keyword evidence="2 5" id="KW-0812">Transmembrane</keyword>
<evidence type="ECO:0000256" key="2">
    <source>
        <dbReference type="ARBA" id="ARBA00022692"/>
    </source>
</evidence>
<dbReference type="GO" id="GO:0008273">
    <property type="term" value="F:calcium, potassium:sodium antiporter activity"/>
    <property type="evidence" value="ECO:0007669"/>
    <property type="project" value="TreeGrafter"/>
</dbReference>
<feature type="domain" description="Sodium/calcium exchanger membrane region" evidence="6">
    <location>
        <begin position="172"/>
        <end position="308"/>
    </location>
</feature>
<protein>
    <submittedName>
        <fullName evidence="7">Calcium:sodium antiporter</fullName>
    </submittedName>
</protein>
<keyword evidence="4 5" id="KW-0472">Membrane</keyword>
<dbReference type="InterPro" id="IPR004837">
    <property type="entry name" value="NaCa_Exmemb"/>
</dbReference>
<dbReference type="EMBL" id="NSKE01000001">
    <property type="protein sequence ID" value="PAU95717.1"/>
    <property type="molecule type" value="Genomic_DNA"/>
</dbReference>
<evidence type="ECO:0000313" key="7">
    <source>
        <dbReference type="EMBL" id="PAU95717.1"/>
    </source>
</evidence>
<evidence type="ECO:0000259" key="6">
    <source>
        <dbReference type="Pfam" id="PF01699"/>
    </source>
</evidence>
<feature type="transmembrane region" description="Helical" evidence="5">
    <location>
        <begin position="236"/>
        <end position="259"/>
    </location>
</feature>
<feature type="transmembrane region" description="Helical" evidence="5">
    <location>
        <begin position="206"/>
        <end position="224"/>
    </location>
</feature>
<dbReference type="OrthoDB" id="9794225at2"/>
<evidence type="ECO:0000256" key="3">
    <source>
        <dbReference type="ARBA" id="ARBA00022989"/>
    </source>
</evidence>
<keyword evidence="8" id="KW-1185">Reference proteome</keyword>
<dbReference type="PANTHER" id="PTHR10846:SF8">
    <property type="entry name" value="INNER MEMBRANE PROTEIN YRBG"/>
    <property type="match status" value="1"/>
</dbReference>